<dbReference type="GO" id="GO:0016787">
    <property type="term" value="F:hydrolase activity"/>
    <property type="evidence" value="ECO:0007669"/>
    <property type="project" value="UniProtKB-KW"/>
</dbReference>
<dbReference type="SUPFAM" id="SSF54001">
    <property type="entry name" value="Cysteine proteinases"/>
    <property type="match status" value="1"/>
</dbReference>
<organism evidence="6 7">
    <name type="scientific">Ammoniphilus resinae</name>
    <dbReference type="NCBI Taxonomy" id="861532"/>
    <lineage>
        <taxon>Bacteria</taxon>
        <taxon>Bacillati</taxon>
        <taxon>Bacillota</taxon>
        <taxon>Bacilli</taxon>
        <taxon>Bacillales</taxon>
        <taxon>Paenibacillaceae</taxon>
        <taxon>Aneurinibacillus group</taxon>
        <taxon>Ammoniphilus</taxon>
    </lineage>
</organism>
<dbReference type="PROSITE" id="PS51935">
    <property type="entry name" value="NLPC_P60"/>
    <property type="match status" value="1"/>
</dbReference>
<evidence type="ECO:0000256" key="1">
    <source>
        <dbReference type="ARBA" id="ARBA00007074"/>
    </source>
</evidence>
<evidence type="ECO:0000259" key="5">
    <source>
        <dbReference type="PROSITE" id="PS51935"/>
    </source>
</evidence>
<name>A0ABS4GR78_9BACL</name>
<dbReference type="PANTHER" id="PTHR47053">
    <property type="entry name" value="MUREIN DD-ENDOPEPTIDASE MEPH-RELATED"/>
    <property type="match status" value="1"/>
</dbReference>
<dbReference type="InterPro" id="IPR038765">
    <property type="entry name" value="Papain-like_cys_pep_sf"/>
</dbReference>
<keyword evidence="2" id="KW-0645">Protease</keyword>
<feature type="domain" description="NlpC/P60" evidence="5">
    <location>
        <begin position="42"/>
        <end position="172"/>
    </location>
</feature>
<dbReference type="RefSeq" id="WP_245203804.1">
    <property type="nucleotide sequence ID" value="NZ_JAGGKT010000008.1"/>
</dbReference>
<evidence type="ECO:0000313" key="7">
    <source>
        <dbReference type="Proteomes" id="UP001519343"/>
    </source>
</evidence>
<dbReference type="InterPro" id="IPR000064">
    <property type="entry name" value="NLP_P60_dom"/>
</dbReference>
<keyword evidence="7" id="KW-1185">Reference proteome</keyword>
<keyword evidence="4" id="KW-0788">Thiol protease</keyword>
<dbReference type="Pfam" id="PF00877">
    <property type="entry name" value="NLPC_P60"/>
    <property type="match status" value="1"/>
</dbReference>
<dbReference type="Proteomes" id="UP001519343">
    <property type="component" value="Unassembled WGS sequence"/>
</dbReference>
<evidence type="ECO:0000256" key="4">
    <source>
        <dbReference type="ARBA" id="ARBA00022807"/>
    </source>
</evidence>
<accession>A0ABS4GR78</accession>
<dbReference type="EMBL" id="JAGGKT010000008">
    <property type="protein sequence ID" value="MBP1932780.1"/>
    <property type="molecule type" value="Genomic_DNA"/>
</dbReference>
<evidence type="ECO:0000313" key="6">
    <source>
        <dbReference type="EMBL" id="MBP1932780.1"/>
    </source>
</evidence>
<evidence type="ECO:0000256" key="3">
    <source>
        <dbReference type="ARBA" id="ARBA00022801"/>
    </source>
</evidence>
<evidence type="ECO:0000256" key="2">
    <source>
        <dbReference type="ARBA" id="ARBA00022670"/>
    </source>
</evidence>
<keyword evidence="3 6" id="KW-0378">Hydrolase</keyword>
<proteinExistence type="inferred from homology"/>
<gene>
    <name evidence="6" type="ORF">J2Z37_002791</name>
</gene>
<dbReference type="PANTHER" id="PTHR47053:SF1">
    <property type="entry name" value="MUREIN DD-ENDOPEPTIDASE MEPH-RELATED"/>
    <property type="match status" value="1"/>
</dbReference>
<reference evidence="6 7" key="1">
    <citation type="submission" date="2021-03" db="EMBL/GenBank/DDBJ databases">
        <title>Genomic Encyclopedia of Type Strains, Phase IV (KMG-IV): sequencing the most valuable type-strain genomes for metagenomic binning, comparative biology and taxonomic classification.</title>
        <authorList>
            <person name="Goeker M."/>
        </authorList>
    </citation>
    <scope>NUCLEOTIDE SEQUENCE [LARGE SCALE GENOMIC DNA]</scope>
    <source>
        <strain evidence="6 7">DSM 24738</strain>
    </source>
</reference>
<comment type="similarity">
    <text evidence="1">Belongs to the peptidase C40 family.</text>
</comment>
<dbReference type="InterPro" id="IPR051202">
    <property type="entry name" value="Peptidase_C40"/>
</dbReference>
<sequence>MKNLKQQTFKKIASLSLGLTLAFSTFTFFTPVTTPIASAAASISGSQIISSGAKYLGVPYKFGGHSPSGFDCQGFTRYVFNKYGITLPAGARNQSKVGKSVSRNQLKAGDLVFFSTKATTKYSSSSIKRIGHVGIYAGNGKVLHTYGDGGVRYSDLNSKWWSSHYVKAKRVLG</sequence>
<dbReference type="Gene3D" id="3.90.1720.10">
    <property type="entry name" value="endopeptidase domain like (from Nostoc punctiforme)"/>
    <property type="match status" value="1"/>
</dbReference>
<protein>
    <submittedName>
        <fullName evidence="6">Cell wall-associated NlpC family hydrolase</fullName>
    </submittedName>
</protein>
<comment type="caution">
    <text evidence="6">The sequence shown here is derived from an EMBL/GenBank/DDBJ whole genome shotgun (WGS) entry which is preliminary data.</text>
</comment>